<name>A0A0R1K130_9LACO</name>
<evidence type="ECO:0000313" key="2">
    <source>
        <dbReference type="Proteomes" id="UP000051804"/>
    </source>
</evidence>
<evidence type="ECO:0008006" key="3">
    <source>
        <dbReference type="Google" id="ProtNLM"/>
    </source>
</evidence>
<gene>
    <name evidence="1" type="ORF">FD02_GL001712</name>
</gene>
<keyword evidence="2" id="KW-1185">Reference proteome</keyword>
<dbReference type="STRING" id="1291734.FD02_GL001712"/>
<organism evidence="1 2">
    <name type="scientific">Lacticaseibacillus nasuensis JCM 17158</name>
    <dbReference type="NCBI Taxonomy" id="1291734"/>
    <lineage>
        <taxon>Bacteria</taxon>
        <taxon>Bacillati</taxon>
        <taxon>Bacillota</taxon>
        <taxon>Bacilli</taxon>
        <taxon>Lactobacillales</taxon>
        <taxon>Lactobacillaceae</taxon>
        <taxon>Lacticaseibacillus</taxon>
    </lineage>
</organism>
<dbReference type="PATRIC" id="fig|1291734.4.peg.1761"/>
<dbReference type="EMBL" id="AZDJ01000003">
    <property type="protein sequence ID" value="KRK73882.1"/>
    <property type="molecule type" value="Genomic_DNA"/>
</dbReference>
<dbReference type="AlphaFoldDB" id="A0A0R1K130"/>
<dbReference type="RefSeq" id="WP_056950058.1">
    <property type="nucleotide sequence ID" value="NZ_AZDJ01000003.1"/>
</dbReference>
<reference evidence="1 2" key="1">
    <citation type="journal article" date="2015" name="Genome Announc.">
        <title>Expanding the biotechnology potential of lactobacilli through comparative genomics of 213 strains and associated genera.</title>
        <authorList>
            <person name="Sun Z."/>
            <person name="Harris H.M."/>
            <person name="McCann A."/>
            <person name="Guo C."/>
            <person name="Argimon S."/>
            <person name="Zhang W."/>
            <person name="Yang X."/>
            <person name="Jeffery I.B."/>
            <person name="Cooney J.C."/>
            <person name="Kagawa T.F."/>
            <person name="Liu W."/>
            <person name="Song Y."/>
            <person name="Salvetti E."/>
            <person name="Wrobel A."/>
            <person name="Rasinkangas P."/>
            <person name="Parkhill J."/>
            <person name="Rea M.C."/>
            <person name="O'Sullivan O."/>
            <person name="Ritari J."/>
            <person name="Douillard F.P."/>
            <person name="Paul Ross R."/>
            <person name="Yang R."/>
            <person name="Briner A.E."/>
            <person name="Felis G.E."/>
            <person name="de Vos W.M."/>
            <person name="Barrangou R."/>
            <person name="Klaenhammer T.R."/>
            <person name="Caufield P.W."/>
            <person name="Cui Y."/>
            <person name="Zhang H."/>
            <person name="O'Toole P.W."/>
        </authorList>
    </citation>
    <scope>NUCLEOTIDE SEQUENCE [LARGE SCALE GENOMIC DNA]</scope>
    <source>
        <strain evidence="1 2">JCM 17158</strain>
    </source>
</reference>
<dbReference type="OrthoDB" id="2143991at2"/>
<evidence type="ECO:0000313" key="1">
    <source>
        <dbReference type="EMBL" id="KRK73882.1"/>
    </source>
</evidence>
<proteinExistence type="predicted"/>
<dbReference type="Proteomes" id="UP000051804">
    <property type="component" value="Unassembled WGS sequence"/>
</dbReference>
<comment type="caution">
    <text evidence="1">The sequence shown here is derived from an EMBL/GenBank/DDBJ whole genome shotgun (WGS) entry which is preliminary data.</text>
</comment>
<sequence length="476" mass="53905">MDFDYLFNKNDALTLAVIRQLNTNATNTITKNTLIAEYNLTAYQQNRLFDAINAAFQAVGGEPPCYLEETTKDLWRAHHLTTYCVQQVTLWLLEQSAAFKVLNYYCFESNAQTTAAYAKNHYLTEAVFFRQTKVLKAKFGEDLGRANTKFSEFELRQWLFGLYYTVYTGIATPFPALADQVAPYLKACIHIIGHSLLPTQRVKLTTFIKVWLLRRRNGDNLPATPRHYTAGGYDALSAALETAGESPVPTAECDYLYQFLVTQHYLELPAAQLPTLFPLADELTRQFIAQLAQSNVATLTEPILRDLTSRLMQIHLRFTTFYLEPTTFIAADQVSFFANLYPEFETVITRFLNGLKARPEFNLSENMLTNLYFSDMFALINTIPSTALTQVIQICVDFSAGALYSDYVMRSLAAFGHANIRVTQNLDANTDIYIADFHADDLTIPQVIWQNPPTPHDWSQLAALILDCTQQKGGRA</sequence>
<protein>
    <recommendedName>
        <fullName evidence="3">Mga helix-turn-helix domain-containing protein</fullName>
    </recommendedName>
</protein>
<accession>A0A0R1K130</accession>